<proteinExistence type="predicted"/>
<evidence type="ECO:0000256" key="4">
    <source>
        <dbReference type="ARBA" id="ARBA00023235"/>
    </source>
</evidence>
<reference evidence="9" key="1">
    <citation type="submission" date="2021-01" db="EMBL/GenBank/DDBJ databases">
        <authorList>
            <person name="Corre E."/>
            <person name="Pelletier E."/>
            <person name="Niang G."/>
            <person name="Scheremetjew M."/>
            <person name="Finn R."/>
            <person name="Kale V."/>
            <person name="Holt S."/>
            <person name="Cochrane G."/>
            <person name="Meng A."/>
            <person name="Brown T."/>
            <person name="Cohen L."/>
        </authorList>
    </citation>
    <scope>NUCLEOTIDE SEQUENCE</scope>
    <source>
        <strain evidence="9">CCMP1243</strain>
    </source>
</reference>
<feature type="signal peptide" evidence="6">
    <location>
        <begin position="1"/>
        <end position="19"/>
    </location>
</feature>
<evidence type="ECO:0000256" key="1">
    <source>
        <dbReference type="ARBA" id="ARBA00000971"/>
    </source>
</evidence>
<evidence type="ECO:0000256" key="5">
    <source>
        <dbReference type="PROSITE-ProRule" id="PRU00277"/>
    </source>
</evidence>
<protein>
    <recommendedName>
        <fullName evidence="2 5">peptidylprolyl isomerase</fullName>
        <ecNumber evidence="2 5">5.2.1.8</ecNumber>
    </recommendedName>
</protein>
<evidence type="ECO:0000259" key="7">
    <source>
        <dbReference type="PROSITE" id="PS50059"/>
    </source>
</evidence>
<comment type="catalytic activity">
    <reaction evidence="1 5">
        <text>[protein]-peptidylproline (omega=180) = [protein]-peptidylproline (omega=0)</text>
        <dbReference type="Rhea" id="RHEA:16237"/>
        <dbReference type="Rhea" id="RHEA-COMP:10747"/>
        <dbReference type="Rhea" id="RHEA-COMP:10748"/>
        <dbReference type="ChEBI" id="CHEBI:83833"/>
        <dbReference type="ChEBI" id="CHEBI:83834"/>
        <dbReference type="EC" id="5.2.1.8"/>
    </reaction>
</comment>
<dbReference type="AlphaFoldDB" id="A0A7S2RH14"/>
<dbReference type="GO" id="GO:0006457">
    <property type="term" value="P:protein folding"/>
    <property type="evidence" value="ECO:0007669"/>
    <property type="project" value="InterPro"/>
</dbReference>
<dbReference type="InterPro" id="IPR020892">
    <property type="entry name" value="Cyclophilin-type_PPIase_CS"/>
</dbReference>
<feature type="domain" description="PPIase FKBP-type" evidence="7">
    <location>
        <begin position="67"/>
        <end position="148"/>
    </location>
</feature>
<evidence type="ECO:0000256" key="6">
    <source>
        <dbReference type="SAM" id="SignalP"/>
    </source>
</evidence>
<evidence type="ECO:0000259" key="8">
    <source>
        <dbReference type="PROSITE" id="PS50072"/>
    </source>
</evidence>
<dbReference type="GO" id="GO:0016018">
    <property type="term" value="F:cyclosporin A binding"/>
    <property type="evidence" value="ECO:0007669"/>
    <property type="project" value="TreeGrafter"/>
</dbReference>
<dbReference type="InterPro" id="IPR000774">
    <property type="entry name" value="PPIase_FKBP_N"/>
</dbReference>
<dbReference type="InterPro" id="IPR001179">
    <property type="entry name" value="PPIase_FKBP_dom"/>
</dbReference>
<feature type="domain" description="PPIase cyclophilin-type" evidence="8">
    <location>
        <begin position="221"/>
        <end position="382"/>
    </location>
</feature>
<evidence type="ECO:0000313" key="9">
    <source>
        <dbReference type="EMBL" id="CAD9670878.1"/>
    </source>
</evidence>
<accession>A0A7S2RH14</accession>
<keyword evidence="3 5" id="KW-0697">Rotamase</keyword>
<evidence type="ECO:0000256" key="3">
    <source>
        <dbReference type="ARBA" id="ARBA00023110"/>
    </source>
</evidence>
<keyword evidence="4 5" id="KW-0413">Isomerase</keyword>
<dbReference type="Gene3D" id="3.10.50.40">
    <property type="match status" value="1"/>
</dbReference>
<dbReference type="FunFam" id="2.40.100.10:FF:000013">
    <property type="entry name" value="Peptidyl-prolyl cis-trans isomerase"/>
    <property type="match status" value="1"/>
</dbReference>
<dbReference type="PROSITE" id="PS50072">
    <property type="entry name" value="CSA_PPIASE_2"/>
    <property type="match status" value="1"/>
</dbReference>
<dbReference type="PANTHER" id="PTHR11071">
    <property type="entry name" value="PEPTIDYL-PROLYL CIS-TRANS ISOMERASE"/>
    <property type="match status" value="1"/>
</dbReference>
<dbReference type="GO" id="GO:0005737">
    <property type="term" value="C:cytoplasm"/>
    <property type="evidence" value="ECO:0007669"/>
    <property type="project" value="TreeGrafter"/>
</dbReference>
<dbReference type="EMBL" id="HBHJ01006910">
    <property type="protein sequence ID" value="CAD9670878.1"/>
    <property type="molecule type" value="Transcribed_RNA"/>
</dbReference>
<dbReference type="InterPro" id="IPR029000">
    <property type="entry name" value="Cyclophilin-like_dom_sf"/>
</dbReference>
<gene>
    <name evidence="9" type="ORF">RMAR1173_LOCUS4488</name>
</gene>
<feature type="chain" id="PRO_5030566519" description="peptidylprolyl isomerase" evidence="6">
    <location>
        <begin position="20"/>
        <end position="388"/>
    </location>
</feature>
<dbReference type="GO" id="GO:0003755">
    <property type="term" value="F:peptidyl-prolyl cis-trans isomerase activity"/>
    <property type="evidence" value="ECO:0007669"/>
    <property type="project" value="UniProtKB-KW"/>
</dbReference>
<dbReference type="PROSITE" id="PS50059">
    <property type="entry name" value="FKBP_PPIASE"/>
    <property type="match status" value="1"/>
</dbReference>
<dbReference type="Pfam" id="PF00254">
    <property type="entry name" value="FKBP_C"/>
    <property type="match status" value="1"/>
</dbReference>
<evidence type="ECO:0000256" key="2">
    <source>
        <dbReference type="ARBA" id="ARBA00013194"/>
    </source>
</evidence>
<name>A0A7S2RH14_9STRA</name>
<dbReference type="SUPFAM" id="SSF54534">
    <property type="entry name" value="FKBP-like"/>
    <property type="match status" value="1"/>
</dbReference>
<dbReference type="EC" id="5.2.1.8" evidence="2 5"/>
<dbReference type="PANTHER" id="PTHR11071:SF561">
    <property type="entry name" value="PEPTIDYL-PROLYL CIS-TRANS ISOMERASE D-RELATED"/>
    <property type="match status" value="1"/>
</dbReference>
<organism evidence="9">
    <name type="scientific">Rhizochromulina marina</name>
    <dbReference type="NCBI Taxonomy" id="1034831"/>
    <lineage>
        <taxon>Eukaryota</taxon>
        <taxon>Sar</taxon>
        <taxon>Stramenopiles</taxon>
        <taxon>Ochrophyta</taxon>
        <taxon>Dictyochophyceae</taxon>
        <taxon>Rhizochromulinales</taxon>
        <taxon>Rhizochromulina</taxon>
    </lineage>
</organism>
<dbReference type="CDD" id="cd01926">
    <property type="entry name" value="cyclophilin_ABH_like"/>
    <property type="match status" value="1"/>
</dbReference>
<dbReference type="PRINTS" id="PR00153">
    <property type="entry name" value="CSAPPISMRASE"/>
</dbReference>
<dbReference type="PROSITE" id="PS00170">
    <property type="entry name" value="CSA_PPIASE_1"/>
    <property type="match status" value="1"/>
</dbReference>
<dbReference type="SUPFAM" id="SSF50891">
    <property type="entry name" value="Cyclophilin-like"/>
    <property type="match status" value="1"/>
</dbReference>
<dbReference type="Gene3D" id="2.40.100.10">
    <property type="entry name" value="Cyclophilin-like"/>
    <property type="match status" value="1"/>
</dbReference>
<dbReference type="Pfam" id="PF01346">
    <property type="entry name" value="FKBP_N"/>
    <property type="match status" value="1"/>
</dbReference>
<keyword evidence="6" id="KW-0732">Signal</keyword>
<dbReference type="InterPro" id="IPR046357">
    <property type="entry name" value="PPIase_dom_sf"/>
</dbReference>
<dbReference type="Pfam" id="PF00160">
    <property type="entry name" value="Pro_isomerase"/>
    <property type="match status" value="1"/>
</dbReference>
<dbReference type="InterPro" id="IPR002130">
    <property type="entry name" value="Cyclophilin-type_PPIase_dom"/>
</dbReference>
<sequence>MVILGRLVFLATLAGLAQGEDAESWKSINDDFLARNRELSDVVELPSGLQYKVLGSSPDGGASPTSASAVTLEYTGHAVDGTKVESAHRVGVSLDAVLPGMAEALQLMRQGDKWEVYLPPSLGYGTEGTEEVRGDSALIFQVELVEVSSPSPPEEDQSPPEEDKSIAGLFQRIPRFAKFLLAFVAMVALQGLLGSSGRAANGAKSVPLASVTGKPENPHVFFDILIGSSKEPARIEFELFQSLVPKTCENFRALCTGEKGNALMFKGSIFHRIIPGFMCQGGDFTMGNGTGGKSIYGARFPDEWENGRVDHQVPGLLSMANAGPDTNGSQFFITLAPTNWLDGRHVVFGRVVSGMETVKAMEKLGDQRGRVASKVLIADCGELKSKAT</sequence>